<evidence type="ECO:0000259" key="1">
    <source>
        <dbReference type="Pfam" id="PF01521"/>
    </source>
</evidence>
<evidence type="ECO:0000313" key="2">
    <source>
        <dbReference type="EMBL" id="QBO36805.1"/>
    </source>
</evidence>
<protein>
    <submittedName>
        <fullName evidence="2">Iron-sulfur cluster biosynthesis family protein</fullName>
    </submittedName>
</protein>
<keyword evidence="3" id="KW-1185">Reference proteome</keyword>
<dbReference type="OrthoDB" id="2361502at2"/>
<proteinExistence type="predicted"/>
<accession>A0A4V1AIV3</accession>
<gene>
    <name evidence="2" type="ORF">EQG49_10190</name>
</gene>
<dbReference type="InterPro" id="IPR000361">
    <property type="entry name" value="ATAP_core_dom"/>
</dbReference>
<dbReference type="Gene3D" id="2.60.300.12">
    <property type="entry name" value="HesB-like domain"/>
    <property type="match status" value="1"/>
</dbReference>
<name>A0A4V1AIV3_9LACO</name>
<dbReference type="AlphaFoldDB" id="A0A4V1AIV3"/>
<dbReference type="Proteomes" id="UP000292886">
    <property type="component" value="Chromosome"/>
</dbReference>
<dbReference type="SUPFAM" id="SSF89360">
    <property type="entry name" value="HesB-like domain"/>
    <property type="match status" value="1"/>
</dbReference>
<organism evidence="2 3">
    <name type="scientific">Periweissella cryptocerci</name>
    <dbReference type="NCBI Taxonomy" id="2506420"/>
    <lineage>
        <taxon>Bacteria</taxon>
        <taxon>Bacillati</taxon>
        <taxon>Bacillota</taxon>
        <taxon>Bacilli</taxon>
        <taxon>Lactobacillales</taxon>
        <taxon>Lactobacillaceae</taxon>
        <taxon>Periweissella</taxon>
    </lineage>
</organism>
<evidence type="ECO:0000313" key="3">
    <source>
        <dbReference type="Proteomes" id="UP000292886"/>
    </source>
</evidence>
<reference evidence="3" key="1">
    <citation type="submission" date="2019-03" db="EMBL/GenBank/DDBJ databases">
        <title>Weissella sp. 26KH-42 Genome sequencing.</title>
        <authorList>
            <person name="Heo J."/>
            <person name="Kim S.-J."/>
            <person name="Kim J.-S."/>
            <person name="Hong S.-B."/>
            <person name="Kwon S.-W."/>
        </authorList>
    </citation>
    <scope>NUCLEOTIDE SEQUENCE [LARGE SCALE GENOMIC DNA]</scope>
    <source>
        <strain evidence="3">26KH-42</strain>
    </source>
</reference>
<dbReference type="InterPro" id="IPR035903">
    <property type="entry name" value="HesB-like_dom_sf"/>
</dbReference>
<dbReference type="Pfam" id="PF01521">
    <property type="entry name" value="Fe-S_biosyn"/>
    <property type="match status" value="1"/>
</dbReference>
<dbReference type="RefSeq" id="WP_133363882.1">
    <property type="nucleotide sequence ID" value="NZ_CP037940.1"/>
</dbReference>
<dbReference type="KEGG" id="wei:EQG49_10190"/>
<sequence length="119" mass="13525">MFTLNFDDNAVARLEKYFNDDYTVLMDFDDGVGPFTEHGASCTLDVAFRIIIVAKDTDIKDYQQVINTNLGPMLGKEYANYALNDVMKITLQPTFNRWELKGESETIDPALQIVTKYVA</sequence>
<dbReference type="EMBL" id="CP037940">
    <property type="protein sequence ID" value="QBO36805.1"/>
    <property type="molecule type" value="Genomic_DNA"/>
</dbReference>
<feature type="domain" description="Core" evidence="1">
    <location>
        <begin position="3"/>
        <end position="114"/>
    </location>
</feature>